<feature type="compositionally biased region" description="Basic residues" evidence="1">
    <location>
        <begin position="141"/>
        <end position="150"/>
    </location>
</feature>
<feature type="compositionally biased region" description="Polar residues" evidence="1">
    <location>
        <begin position="70"/>
        <end position="80"/>
    </location>
</feature>
<evidence type="ECO:0000256" key="1">
    <source>
        <dbReference type="SAM" id="MobiDB-lite"/>
    </source>
</evidence>
<evidence type="ECO:0000313" key="3">
    <source>
        <dbReference type="Proteomes" id="UP000594260"/>
    </source>
</evidence>
<dbReference type="RefSeq" id="XP_022650314.1">
    <property type="nucleotide sequence ID" value="XM_022794579.1"/>
</dbReference>
<organism evidence="2 3">
    <name type="scientific">Varroa destructor</name>
    <name type="common">Honeybee mite</name>
    <dbReference type="NCBI Taxonomy" id="109461"/>
    <lineage>
        <taxon>Eukaryota</taxon>
        <taxon>Metazoa</taxon>
        <taxon>Ecdysozoa</taxon>
        <taxon>Arthropoda</taxon>
        <taxon>Chelicerata</taxon>
        <taxon>Arachnida</taxon>
        <taxon>Acari</taxon>
        <taxon>Parasitiformes</taxon>
        <taxon>Mesostigmata</taxon>
        <taxon>Gamasina</taxon>
        <taxon>Dermanyssoidea</taxon>
        <taxon>Varroidae</taxon>
        <taxon>Varroa</taxon>
    </lineage>
</organism>
<dbReference type="EnsemblMetazoa" id="XM_022794579">
    <property type="protein sequence ID" value="XP_022650314"/>
    <property type="gene ID" value="LOC111245791"/>
</dbReference>
<feature type="compositionally biased region" description="Low complexity" evidence="1">
    <location>
        <begin position="466"/>
        <end position="482"/>
    </location>
</feature>
<dbReference type="KEGG" id="vde:111245791"/>
<dbReference type="EnsemblMetazoa" id="XM_022794572">
    <property type="protein sequence ID" value="XP_022650307"/>
    <property type="gene ID" value="LOC111245791"/>
</dbReference>
<protein>
    <submittedName>
        <fullName evidence="2">Uncharacterized protein</fullName>
    </submittedName>
</protein>
<feature type="region of interest" description="Disordered" evidence="1">
    <location>
        <begin position="431"/>
        <end position="489"/>
    </location>
</feature>
<dbReference type="EnsemblMetazoa" id="XM_022794577">
    <property type="protein sequence ID" value="XP_022650312"/>
    <property type="gene ID" value="LOC111245791"/>
</dbReference>
<feature type="compositionally biased region" description="Basic and acidic residues" evidence="1">
    <location>
        <begin position="762"/>
        <end position="771"/>
    </location>
</feature>
<accession>A0A7M7JE07</accession>
<dbReference type="EnsemblMetazoa" id="XM_022794575">
    <property type="protein sequence ID" value="XP_022650310"/>
    <property type="gene ID" value="LOC111245791"/>
</dbReference>
<dbReference type="RefSeq" id="XP_022650310.1">
    <property type="nucleotide sequence ID" value="XM_022794575.1"/>
</dbReference>
<feature type="compositionally biased region" description="Low complexity" evidence="1">
    <location>
        <begin position="879"/>
        <end position="896"/>
    </location>
</feature>
<feature type="compositionally biased region" description="Basic and acidic residues" evidence="1">
    <location>
        <begin position="737"/>
        <end position="749"/>
    </location>
</feature>
<feature type="compositionally biased region" description="Basic and acidic residues" evidence="1">
    <location>
        <begin position="203"/>
        <end position="218"/>
    </location>
</feature>
<feature type="region of interest" description="Disordered" evidence="1">
    <location>
        <begin position="616"/>
        <end position="638"/>
    </location>
</feature>
<name>A0A7M7JE07_VARDE</name>
<dbReference type="GeneID" id="111245791"/>
<dbReference type="InParanoid" id="A0A7M7JE07"/>
<feature type="region of interest" description="Disordered" evidence="1">
    <location>
        <begin position="865"/>
        <end position="913"/>
    </location>
</feature>
<dbReference type="RefSeq" id="XP_022650315.1">
    <property type="nucleotide sequence ID" value="XM_022794580.1"/>
</dbReference>
<dbReference type="EnsemblMetazoa" id="XM_022794576">
    <property type="protein sequence ID" value="XP_022650311"/>
    <property type="gene ID" value="LOC111245791"/>
</dbReference>
<dbReference type="RefSeq" id="XP_022650308.1">
    <property type="nucleotide sequence ID" value="XM_022794573.1"/>
</dbReference>
<dbReference type="RefSeq" id="XP_022650312.1">
    <property type="nucleotide sequence ID" value="XM_022794577.1"/>
</dbReference>
<feature type="region of interest" description="Disordered" evidence="1">
    <location>
        <begin position="70"/>
        <end position="178"/>
    </location>
</feature>
<feature type="region of interest" description="Disordered" evidence="1">
    <location>
        <begin position="192"/>
        <end position="322"/>
    </location>
</feature>
<feature type="compositionally biased region" description="Basic and acidic residues" evidence="1">
    <location>
        <begin position="563"/>
        <end position="577"/>
    </location>
</feature>
<feature type="compositionally biased region" description="Low complexity" evidence="1">
    <location>
        <begin position="290"/>
        <end position="301"/>
    </location>
</feature>
<dbReference type="RefSeq" id="XP_022650307.1">
    <property type="nucleotide sequence ID" value="XM_022794572.1"/>
</dbReference>
<dbReference type="EnsemblMetazoa" id="XM_022794580">
    <property type="protein sequence ID" value="XP_022650315"/>
    <property type="gene ID" value="LOC111245791"/>
</dbReference>
<feature type="region of interest" description="Disordered" evidence="1">
    <location>
        <begin position="560"/>
        <end position="585"/>
    </location>
</feature>
<reference evidence="2" key="1">
    <citation type="submission" date="2021-01" db="UniProtKB">
        <authorList>
            <consortium name="EnsemblMetazoa"/>
        </authorList>
    </citation>
    <scope>IDENTIFICATION</scope>
</reference>
<feature type="compositionally biased region" description="Basic and acidic residues" evidence="1">
    <location>
        <begin position="440"/>
        <end position="452"/>
    </location>
</feature>
<dbReference type="AlphaFoldDB" id="A0A7M7JE07"/>
<evidence type="ECO:0000313" key="2">
    <source>
        <dbReference type="EnsemblMetazoa" id="XP_022650307"/>
    </source>
</evidence>
<feature type="region of interest" description="Disordered" evidence="1">
    <location>
        <begin position="731"/>
        <end position="814"/>
    </location>
</feature>
<feature type="compositionally biased region" description="Polar residues" evidence="1">
    <location>
        <begin position="265"/>
        <end position="289"/>
    </location>
</feature>
<dbReference type="EnsemblMetazoa" id="XM_022794574">
    <property type="protein sequence ID" value="XP_022650309"/>
    <property type="gene ID" value="LOC111245791"/>
</dbReference>
<proteinExistence type="predicted"/>
<dbReference type="OrthoDB" id="6513327at2759"/>
<dbReference type="EnsemblMetazoa" id="XM_022794573">
    <property type="protein sequence ID" value="XP_022650308"/>
    <property type="gene ID" value="LOC111245791"/>
</dbReference>
<sequence length="913" mass="100073">MGNSNSQQLHLQLENHEKIFGGLQRERSWIGGLGGHHSLGPHHQLQRHGHLIVPLTDAVIQRKMLRNTENGQILQNEGTISQRRRSMRQSEEGSFTLNPNRRTLSDSDLSRKAFNHTPHADNGQHQSQAQKSVIAISPSKAKIKLRKNKGKAPDPPSIAVSEHPRDSRDSRDSIQRRFVRSNSSLCPRTWEHEFNGFNSNDNRSCRADSRADSRESRSRCPIQNGDSGNACMNGSYKSGHKAPSNRLTRSEAGLLRRPAHEKPVTGSTKSTTSLISQLSAGAKTSITGSKTPTKAKPTETTNSKVNKRDISDTPKPAAPIKPQFYFSNMDTLKKETSETGRKEKTSLKIGSVSKSTTAKSQVTGKTSAAKEVAKTSVDGTRITRAKPSAKDLNKPYGELPQPNVTAVNNSFSNNRITAQRRITVSVPTKKLPDLPIVKPPPKEDARREELVRKVQPNQIRKLVVQSARSSSSSSDSPTSNRSSEVRQRVPANDNVVFKVNPNFGQVLVSGNINHTNNNMSSINNNEISGNQDVNNFCVPHAATQILDDLDATLDNYSQLSAGRKSDDSDYCEPDERNVLSPPKPPLPTPVTFHAAQQQRPQPTVEVYAPRITPPKSLEMLFRPPSPKESKSLPPDKLNGLDVTTNVELTSLHAADKPPTPPPIPANWIKSSVSCRASISSSSEEDCGGTPDHENVHISVHIRPCLPRRPIATLMSGLTPLRFSPTHAWKSLDPAGSDGDRNSEGHKSLSDCELNFSSSSSSDEDRKEETPLKAHLSVDSGITSGYSNPHPHWTPKEDLIDTDTESTGGTEPSDISRCMFSLPNQARFTLPSMFLSQNSAGGIDSNWSFKSGPNSLQQKSQSFVYLPPPRNNDSTVNVQNRNSSNGSNNESNRRLSSAGRTSNHPSLSLGMWTY</sequence>
<dbReference type="RefSeq" id="XP_022650311.1">
    <property type="nucleotide sequence ID" value="XM_022794576.1"/>
</dbReference>
<feature type="compositionally biased region" description="Basic and acidic residues" evidence="1">
    <location>
        <begin position="162"/>
        <end position="175"/>
    </location>
</feature>
<dbReference type="RefSeq" id="XP_022650309.1">
    <property type="nucleotide sequence ID" value="XM_022794574.1"/>
</dbReference>
<keyword evidence="3" id="KW-1185">Reference proteome</keyword>
<feature type="compositionally biased region" description="Polar residues" evidence="1">
    <location>
        <begin position="224"/>
        <end position="236"/>
    </location>
</feature>
<dbReference type="Proteomes" id="UP000594260">
    <property type="component" value="Unplaced"/>
</dbReference>